<proteinExistence type="predicted"/>
<dbReference type="PANTHER" id="PTHR37507">
    <property type="entry name" value="SPORULATION PROTEIN YDCC"/>
    <property type="match status" value="1"/>
</dbReference>
<dbReference type="AlphaFoldDB" id="A0A7G9GIY8"/>
<gene>
    <name evidence="1" type="ORF">H9Q80_10755</name>
</gene>
<protein>
    <recommendedName>
        <fullName evidence="3">Outer membrane lipoprotein-sorting protein</fullName>
    </recommendedName>
</protein>
<evidence type="ECO:0000313" key="2">
    <source>
        <dbReference type="Proteomes" id="UP000515856"/>
    </source>
</evidence>
<name>A0A7G9GIY8_9FIRM</name>
<dbReference type="Proteomes" id="UP000515856">
    <property type="component" value="Chromosome"/>
</dbReference>
<dbReference type="PANTHER" id="PTHR37507:SF2">
    <property type="entry name" value="SPORULATION PROTEIN YDCC"/>
    <property type="match status" value="1"/>
</dbReference>
<dbReference type="RefSeq" id="WP_117454402.1">
    <property type="nucleotide sequence ID" value="NZ_CP060636.1"/>
</dbReference>
<dbReference type="InterPro" id="IPR052944">
    <property type="entry name" value="Sporulation_related"/>
</dbReference>
<evidence type="ECO:0008006" key="3">
    <source>
        <dbReference type="Google" id="ProtNLM"/>
    </source>
</evidence>
<evidence type="ECO:0000313" key="1">
    <source>
        <dbReference type="EMBL" id="QNM10770.1"/>
    </source>
</evidence>
<reference evidence="1 2" key="1">
    <citation type="submission" date="2020-08" db="EMBL/GenBank/DDBJ databases">
        <authorList>
            <person name="Liu C."/>
            <person name="Sun Q."/>
        </authorList>
    </citation>
    <scope>NUCLEOTIDE SEQUENCE [LARGE SCALE GENOMIC DNA]</scope>
    <source>
        <strain evidence="1 2">NSJ-61</strain>
    </source>
</reference>
<accession>A0A7G9GIY8</accession>
<dbReference type="EMBL" id="CP060636">
    <property type="protein sequence ID" value="QNM10770.1"/>
    <property type="molecule type" value="Genomic_DNA"/>
</dbReference>
<dbReference type="InterPro" id="IPR029046">
    <property type="entry name" value="LolA/LolB/LppX"/>
</dbReference>
<organism evidence="1 2">
    <name type="scientific">[Eubacterium] hominis</name>
    <dbReference type="NCBI Taxonomy" id="2764325"/>
    <lineage>
        <taxon>Bacteria</taxon>
        <taxon>Bacillati</taxon>
        <taxon>Bacillota</taxon>
        <taxon>Erysipelotrichia</taxon>
        <taxon>Erysipelotrichales</taxon>
        <taxon>Erysipelotrichaceae</taxon>
        <taxon>Amedibacillus</taxon>
    </lineage>
</organism>
<dbReference type="Gene3D" id="2.50.20.10">
    <property type="entry name" value="Lipoprotein localisation LolA/LolB/LppX"/>
    <property type="match status" value="1"/>
</dbReference>
<sequence>MKAKIIAGIGIVVLVAALAFSMKPKPFDEQFESKMNDMDSYILSGDMEITKGEDVKTYALEVGYQKDEKDLFKVSLVDKELNQEQVILRNDGGVFVVTPSLNQVFKFEGDWPLNSPKPYLLQSIAEIVKSDKAEITKKDDGYLVSSKVTYPNNKNFNQEEIMFDKDANLKWIQIYNSDHAVQLKIVFNKCTYDSKMKKDYFKTPEALDSKTSTNGISEEDLPLYPVQVFDADLQKVSKMNTGAQMKHVLEYAGEKNFTVVESMRKAVPETQTVLMPGEMVDSLDVVGFYDGNHMSVIHNGVEYSVYSEELGPEEMMQVINSMQVAVMK</sequence>
<dbReference type="SUPFAM" id="SSF89392">
    <property type="entry name" value="Prokaryotic lipoproteins and lipoprotein localization factors"/>
    <property type="match status" value="1"/>
</dbReference>
<dbReference type="KEGG" id="ehn:H9Q80_10755"/>
<keyword evidence="2" id="KW-1185">Reference proteome</keyword>